<keyword evidence="4 6" id="KW-0460">Magnesium</keyword>
<keyword evidence="11" id="KW-1185">Reference proteome</keyword>
<dbReference type="AlphaFoldDB" id="A0A165GMQ6"/>
<feature type="site" description="Transition state stabilizer" evidence="7">
    <location>
        <position position="768"/>
    </location>
</feature>
<dbReference type="GO" id="GO:0008311">
    <property type="term" value="F:double-stranded DNA 3'-5' DNA exonuclease activity"/>
    <property type="evidence" value="ECO:0007669"/>
    <property type="project" value="TreeGrafter"/>
</dbReference>
<evidence type="ECO:0000256" key="4">
    <source>
        <dbReference type="ARBA" id="ARBA00022842"/>
    </source>
</evidence>
<dbReference type="InterPro" id="IPR036691">
    <property type="entry name" value="Endo/exonu/phosph_ase_sf"/>
</dbReference>
<feature type="region of interest" description="Disordered" evidence="8">
    <location>
        <begin position="400"/>
        <end position="574"/>
    </location>
</feature>
<evidence type="ECO:0000256" key="2">
    <source>
        <dbReference type="ARBA" id="ARBA00022723"/>
    </source>
</evidence>
<organism evidence="10 11">
    <name type="scientific">Exidia glandulosa HHB12029</name>
    <dbReference type="NCBI Taxonomy" id="1314781"/>
    <lineage>
        <taxon>Eukaryota</taxon>
        <taxon>Fungi</taxon>
        <taxon>Dikarya</taxon>
        <taxon>Basidiomycota</taxon>
        <taxon>Agaricomycotina</taxon>
        <taxon>Agaricomycetes</taxon>
        <taxon>Auriculariales</taxon>
        <taxon>Exidiaceae</taxon>
        <taxon>Exidia</taxon>
    </lineage>
</organism>
<evidence type="ECO:0000256" key="1">
    <source>
        <dbReference type="ARBA" id="ARBA00007092"/>
    </source>
</evidence>
<keyword evidence="6" id="KW-0464">Manganese</keyword>
<feature type="site" description="Important for catalytic activity" evidence="7">
    <location>
        <position position="827"/>
    </location>
</feature>
<feature type="binding site" evidence="6">
    <location>
        <position position="855"/>
    </location>
    <ligand>
        <name>Mg(2+)</name>
        <dbReference type="ChEBI" id="CHEBI:18420"/>
        <label>1</label>
    </ligand>
</feature>
<evidence type="ECO:0000256" key="8">
    <source>
        <dbReference type="SAM" id="MobiDB-lite"/>
    </source>
</evidence>
<dbReference type="GO" id="GO:0006284">
    <property type="term" value="P:base-excision repair"/>
    <property type="evidence" value="ECO:0007669"/>
    <property type="project" value="TreeGrafter"/>
</dbReference>
<dbReference type="Gene3D" id="3.60.10.10">
    <property type="entry name" value="Endonuclease/exonuclease/phosphatase"/>
    <property type="match status" value="1"/>
</dbReference>
<keyword evidence="2 6" id="KW-0479">Metal-binding</keyword>
<feature type="active site" evidence="5">
    <location>
        <position position="732"/>
    </location>
</feature>
<comment type="cofactor">
    <cofactor evidence="6">
        <name>Mg(2+)</name>
        <dbReference type="ChEBI" id="CHEBI:18420"/>
    </cofactor>
    <cofactor evidence="6">
        <name>Mn(2+)</name>
        <dbReference type="ChEBI" id="CHEBI:29035"/>
    </cofactor>
    <text evidence="6">Probably binds two magnesium or manganese ions per subunit.</text>
</comment>
<dbReference type="EMBL" id="KV426041">
    <property type="protein sequence ID" value="KZV90747.1"/>
    <property type="molecule type" value="Genomic_DNA"/>
</dbReference>
<dbReference type="GO" id="GO:0008081">
    <property type="term" value="F:phosphoric diester hydrolase activity"/>
    <property type="evidence" value="ECO:0007669"/>
    <property type="project" value="TreeGrafter"/>
</dbReference>
<dbReference type="PANTHER" id="PTHR22748">
    <property type="entry name" value="AP ENDONUCLEASE"/>
    <property type="match status" value="1"/>
</dbReference>
<dbReference type="GO" id="GO:0003906">
    <property type="term" value="F:DNA-(apurinic or apyrimidinic site) endonuclease activity"/>
    <property type="evidence" value="ECO:0007669"/>
    <property type="project" value="TreeGrafter"/>
</dbReference>
<feature type="binding site" evidence="6">
    <location>
        <position position="766"/>
    </location>
    <ligand>
        <name>Mg(2+)</name>
        <dbReference type="ChEBI" id="CHEBI:18420"/>
        <label>1</label>
    </ligand>
</feature>
<dbReference type="OrthoDB" id="416119at2759"/>
<evidence type="ECO:0000313" key="11">
    <source>
        <dbReference type="Proteomes" id="UP000077266"/>
    </source>
</evidence>
<feature type="site" description="Interaction with DNA substrate" evidence="7">
    <location>
        <position position="856"/>
    </location>
</feature>
<reference evidence="10 11" key="1">
    <citation type="journal article" date="2016" name="Mol. Biol. Evol.">
        <title>Comparative Genomics of Early-Diverging Mushroom-Forming Fungi Provides Insights into the Origins of Lignocellulose Decay Capabilities.</title>
        <authorList>
            <person name="Nagy L.G."/>
            <person name="Riley R."/>
            <person name="Tritt A."/>
            <person name="Adam C."/>
            <person name="Daum C."/>
            <person name="Floudas D."/>
            <person name="Sun H."/>
            <person name="Yadav J.S."/>
            <person name="Pangilinan J."/>
            <person name="Larsson K.H."/>
            <person name="Matsuura K."/>
            <person name="Barry K."/>
            <person name="Labutti K."/>
            <person name="Kuo R."/>
            <person name="Ohm R.A."/>
            <person name="Bhattacharya S.S."/>
            <person name="Shirouzu T."/>
            <person name="Yoshinaga Y."/>
            <person name="Martin F.M."/>
            <person name="Grigoriev I.V."/>
            <person name="Hibbett D.S."/>
        </authorList>
    </citation>
    <scope>NUCLEOTIDE SEQUENCE [LARGE SCALE GENOMIC DNA]</scope>
    <source>
        <strain evidence="10 11">HHB12029</strain>
    </source>
</reference>
<feature type="compositionally biased region" description="Basic and acidic residues" evidence="8">
    <location>
        <begin position="932"/>
        <end position="958"/>
    </location>
</feature>
<name>A0A165GMQ6_EXIGL</name>
<dbReference type="STRING" id="1314781.A0A165GMQ6"/>
<accession>A0A165GMQ6</accession>
<dbReference type="CDD" id="cd09076">
    <property type="entry name" value="L1-EN"/>
    <property type="match status" value="1"/>
</dbReference>
<feature type="binding site" evidence="6">
    <location>
        <position position="654"/>
    </location>
    <ligand>
        <name>Mg(2+)</name>
        <dbReference type="ChEBI" id="CHEBI:18420"/>
        <label>1</label>
    </ligand>
</feature>
<dbReference type="GO" id="GO:0005634">
    <property type="term" value="C:nucleus"/>
    <property type="evidence" value="ECO:0007669"/>
    <property type="project" value="TreeGrafter"/>
</dbReference>
<dbReference type="Pfam" id="PF03372">
    <property type="entry name" value="Exo_endo_phos"/>
    <property type="match status" value="1"/>
</dbReference>
<sequence>MAGQDGMVASTSAATRLTREQAASENRKRKAIEDADREAERASEIRAIVRRVDNRHLQSAILPIDSAPTAQTHTDFHMANWNADSPPCVATALPDFDVQPRGVTLEDVFAYNKNAGTWLDTLRAAARAPTANTGYACAVVMLDWRYDDSEVATKRSQAEEGIRRWLKQASFTLVAPQPLDNRKPGQPGPVGFLGTSVSLEGVNFAAAACAVYIKWPECKEGVAVLIIRPDLEPPTHVASYENLPNLPTITPALEARFLEMFRAHVEKRWSEVDSFLAANKARIWGGGALEPNSLDLVQASMRIRVWEKKLDDGNTEVSISVYFLGVFDATWLHSIWEKTLMGDEVQLGEFGTVKRKPSDKKYDCAICHDRDHHAKICVVWNHPAWPEELRKAREERIRAAREAEKEARAANQQLAGAEDTSEGNTAPHTAHHPTRTSRTAATSTSTDMARRPRSRTAGEADPADTTHAGEAGAGEVSERQDNAREEVDENENENADENENISPLYNEVRADARTGPIPHRNPPVQERSTTPFDPNDDDLPWFSAQPVPQLRTTMGRAAPEPPPPPDPPPLRRNRARETRDRIRIHPRRNHQNTHQPYLRLQVSKASSGLRTKAYLRMESQNMRGRSHQGMDMSKWDDLERHMRSGKVGIMAVQETHLSNELAASVNNDHKEIKLFCSPNPENPTGRGGVGIVLNKRLVRTQEARMWEIIPGRAIVVSIDWHRQQKLVVLAVYAPNDHRENREFWTNIREKLERRADIPKPRTMLGDFNMVESAADRLPARLNNADMSAEFQELLTYLGLIDGWREINPRRFVPTWHDAAAESYARLDRIYVTENIFIASRNWWNETVRNWCPGADHVPVSVDLVNPMMPFVGEGIWSMNLQHLRNKRLVREIIDAGIEMLKEADELETKPRRPDRNIQHLVANWKTMVADTSKVRAREEGQKRDRILKSLENEKKEILQDAADGEIDRKDLPFEQTPEEAKEGERTSTSPSIPRDE</sequence>
<dbReference type="InParanoid" id="A0A165GMQ6"/>
<feature type="active site" description="Proton acceptor" evidence="5">
    <location>
        <position position="856"/>
    </location>
</feature>
<feature type="domain" description="Endonuclease/exonuclease/phosphatase" evidence="9">
    <location>
        <begin position="621"/>
        <end position="839"/>
    </location>
</feature>
<dbReference type="InterPro" id="IPR005135">
    <property type="entry name" value="Endo/exonuclease/phosphatase"/>
</dbReference>
<feature type="compositionally biased region" description="Basic and acidic residues" evidence="8">
    <location>
        <begin position="965"/>
        <end position="985"/>
    </location>
</feature>
<proteinExistence type="inferred from homology"/>
<feature type="binding site" evidence="6">
    <location>
        <position position="856"/>
    </location>
    <ligand>
        <name>Mg(2+)</name>
        <dbReference type="ChEBI" id="CHEBI:18420"/>
        <label>1</label>
    </ligand>
</feature>
<evidence type="ECO:0000256" key="6">
    <source>
        <dbReference type="PIRSR" id="PIRSR604808-2"/>
    </source>
</evidence>
<comment type="similarity">
    <text evidence="1">Belongs to the DNA repair enzymes AP/ExoA family.</text>
</comment>
<feature type="region of interest" description="Disordered" evidence="8">
    <location>
        <begin position="932"/>
        <end position="996"/>
    </location>
</feature>
<feature type="compositionally biased region" description="Pro residues" evidence="8">
    <location>
        <begin position="559"/>
        <end position="570"/>
    </location>
</feature>
<keyword evidence="3" id="KW-0378">Hydrolase</keyword>
<dbReference type="Proteomes" id="UP000077266">
    <property type="component" value="Unassembled WGS sequence"/>
</dbReference>
<dbReference type="SUPFAM" id="SSF56219">
    <property type="entry name" value="DNase I-like"/>
    <property type="match status" value="1"/>
</dbReference>
<feature type="compositionally biased region" description="Polar residues" evidence="8">
    <location>
        <begin position="986"/>
        <end position="996"/>
    </location>
</feature>
<evidence type="ECO:0000256" key="7">
    <source>
        <dbReference type="PIRSR" id="PIRSR604808-3"/>
    </source>
</evidence>
<dbReference type="PANTHER" id="PTHR22748:SF4">
    <property type="entry name" value="DNA-(APURINIC OR APYRIMIDINIC SITE) ENDONUCLEASE 2"/>
    <property type="match status" value="1"/>
</dbReference>
<evidence type="ECO:0000256" key="3">
    <source>
        <dbReference type="ARBA" id="ARBA00022801"/>
    </source>
</evidence>
<feature type="compositionally biased region" description="Basic and acidic residues" evidence="8">
    <location>
        <begin position="31"/>
        <end position="40"/>
    </location>
</feature>
<dbReference type="GO" id="GO:0046872">
    <property type="term" value="F:metal ion binding"/>
    <property type="evidence" value="ECO:0007669"/>
    <property type="project" value="UniProtKB-KW"/>
</dbReference>
<dbReference type="InterPro" id="IPR004808">
    <property type="entry name" value="AP_endonuc_1"/>
</dbReference>
<feature type="active site" description="Proton donor/acceptor" evidence="5">
    <location>
        <position position="766"/>
    </location>
</feature>
<feature type="binding site" evidence="6">
    <location>
        <position position="621"/>
    </location>
    <ligand>
        <name>Mg(2+)</name>
        <dbReference type="ChEBI" id="CHEBI:18420"/>
        <label>1</label>
    </ligand>
</feature>
<protein>
    <recommendedName>
        <fullName evidence="9">Endonuclease/exonuclease/phosphatase domain-containing protein</fullName>
    </recommendedName>
</protein>
<feature type="compositionally biased region" description="Acidic residues" evidence="8">
    <location>
        <begin position="486"/>
        <end position="499"/>
    </location>
</feature>
<feature type="compositionally biased region" description="Low complexity" evidence="8">
    <location>
        <begin position="436"/>
        <end position="446"/>
    </location>
</feature>
<feature type="region of interest" description="Disordered" evidence="8">
    <location>
        <begin position="1"/>
        <end position="40"/>
    </location>
</feature>
<feature type="binding site" evidence="6">
    <location>
        <position position="768"/>
    </location>
    <ligand>
        <name>Mg(2+)</name>
        <dbReference type="ChEBI" id="CHEBI:18420"/>
        <label>1</label>
    </ligand>
</feature>
<gene>
    <name evidence="10" type="ORF">EXIGLDRAFT_694391</name>
</gene>
<feature type="compositionally biased region" description="Basic and acidic residues" evidence="8">
    <location>
        <begin position="476"/>
        <end position="485"/>
    </location>
</feature>
<evidence type="ECO:0000313" key="10">
    <source>
        <dbReference type="EMBL" id="KZV90747.1"/>
    </source>
</evidence>
<evidence type="ECO:0000256" key="5">
    <source>
        <dbReference type="PIRSR" id="PIRSR604808-1"/>
    </source>
</evidence>
<evidence type="ECO:0000259" key="9">
    <source>
        <dbReference type="Pfam" id="PF03372"/>
    </source>
</evidence>